<dbReference type="EMBL" id="LPXN01000110">
    <property type="protein sequence ID" value="KZD07922.1"/>
    <property type="molecule type" value="Genomic_DNA"/>
</dbReference>
<dbReference type="Proteomes" id="UP000076400">
    <property type="component" value="Unassembled WGS sequence"/>
</dbReference>
<dbReference type="AlphaFoldDB" id="A0A154W2T1"/>
<dbReference type="PRINTS" id="PR01021">
    <property type="entry name" value="OMPADOMAIN"/>
</dbReference>
<evidence type="ECO:0000256" key="2">
    <source>
        <dbReference type="ARBA" id="ARBA00023136"/>
    </source>
</evidence>
<dbReference type="InterPro" id="IPR006664">
    <property type="entry name" value="OMP_bac"/>
</dbReference>
<evidence type="ECO:0000256" key="3">
    <source>
        <dbReference type="ARBA" id="ARBA00023237"/>
    </source>
</evidence>
<evidence type="ECO:0000259" key="5">
    <source>
        <dbReference type="PROSITE" id="PS51123"/>
    </source>
</evidence>
<sequence length="275" mass="30104">MAMLAAGCANYGNLDKIRTVQPTGASEFNQALTLEYRDLANFEEKEMYDWPDAVRWSEKGLAASRNELVLPEELSQWDLPSDKVPELTQARARLMTALDNTARTKAPVPAAQAQVLFDCWVEQQEENWQWNHIAACRDRFLQAMKEVDAAMAPKAAPAPQPAATPAPSGPYTVLFAFDSAQLTPDGLRMVRNAATAARNQNLPIGVIGHADASGPNDYNMRLSIRRAESVRDALVADGIAASRITTSGQGESDLAVPTPDGVREQANRRVVILFR</sequence>
<gene>
    <name evidence="6" type="ORF">AUP43_09430</name>
</gene>
<dbReference type="InterPro" id="IPR036737">
    <property type="entry name" value="OmpA-like_sf"/>
</dbReference>
<dbReference type="InterPro" id="IPR050330">
    <property type="entry name" value="Bact_OuterMem_StrucFunc"/>
</dbReference>
<keyword evidence="3" id="KW-0998">Cell outer membrane</keyword>
<dbReference type="CDD" id="cd07185">
    <property type="entry name" value="OmpA_C-like"/>
    <property type="match status" value="1"/>
</dbReference>
<name>A0A154W2T1_9PROT</name>
<protein>
    <recommendedName>
        <fullName evidence="5">OmpA-like domain-containing protein</fullName>
    </recommendedName>
</protein>
<dbReference type="GO" id="GO:0009279">
    <property type="term" value="C:cell outer membrane"/>
    <property type="evidence" value="ECO:0007669"/>
    <property type="project" value="UniProtKB-SubCell"/>
</dbReference>
<organism evidence="6 7">
    <name type="scientific">Oceanibaculum pacificum</name>
    <dbReference type="NCBI Taxonomy" id="580166"/>
    <lineage>
        <taxon>Bacteria</taxon>
        <taxon>Pseudomonadati</taxon>
        <taxon>Pseudomonadota</taxon>
        <taxon>Alphaproteobacteria</taxon>
        <taxon>Rhodospirillales</taxon>
        <taxon>Oceanibaculaceae</taxon>
        <taxon>Oceanibaculum</taxon>
    </lineage>
</organism>
<feature type="domain" description="OmpA-like" evidence="5">
    <location>
        <begin position="162"/>
        <end position="275"/>
    </location>
</feature>
<keyword evidence="7" id="KW-1185">Reference proteome</keyword>
<comment type="subcellular location">
    <subcellularLocation>
        <location evidence="1">Cell outer membrane</location>
    </subcellularLocation>
</comment>
<evidence type="ECO:0000313" key="6">
    <source>
        <dbReference type="EMBL" id="KZD07922.1"/>
    </source>
</evidence>
<keyword evidence="2 4" id="KW-0472">Membrane</keyword>
<evidence type="ECO:0000313" key="7">
    <source>
        <dbReference type="Proteomes" id="UP000076400"/>
    </source>
</evidence>
<comment type="caution">
    <text evidence="6">The sequence shown here is derived from an EMBL/GenBank/DDBJ whole genome shotgun (WGS) entry which is preliminary data.</text>
</comment>
<dbReference type="Gene3D" id="3.30.1330.60">
    <property type="entry name" value="OmpA-like domain"/>
    <property type="match status" value="1"/>
</dbReference>
<dbReference type="Pfam" id="PF00691">
    <property type="entry name" value="OmpA"/>
    <property type="match status" value="1"/>
</dbReference>
<reference evidence="6 7" key="1">
    <citation type="submission" date="2015-12" db="EMBL/GenBank/DDBJ databases">
        <title>Genome sequence of Oceanibaculum pacificum MCCC 1A02656.</title>
        <authorList>
            <person name="Lu L."/>
            <person name="Lai Q."/>
            <person name="Shao Z."/>
            <person name="Qian P."/>
        </authorList>
    </citation>
    <scope>NUCLEOTIDE SEQUENCE [LARGE SCALE GENOMIC DNA]</scope>
    <source>
        <strain evidence="6 7">MCCC 1A02656</strain>
    </source>
</reference>
<proteinExistence type="predicted"/>
<dbReference type="PROSITE" id="PS51123">
    <property type="entry name" value="OMPA_2"/>
    <property type="match status" value="1"/>
</dbReference>
<accession>A0A154W2T1</accession>
<dbReference type="STRING" id="580166.AUP43_09430"/>
<dbReference type="InterPro" id="IPR006665">
    <property type="entry name" value="OmpA-like"/>
</dbReference>
<dbReference type="PANTHER" id="PTHR30329:SF21">
    <property type="entry name" value="LIPOPROTEIN YIAD-RELATED"/>
    <property type="match status" value="1"/>
</dbReference>
<dbReference type="PANTHER" id="PTHR30329">
    <property type="entry name" value="STATOR ELEMENT OF FLAGELLAR MOTOR COMPLEX"/>
    <property type="match status" value="1"/>
</dbReference>
<dbReference type="SUPFAM" id="SSF103088">
    <property type="entry name" value="OmpA-like"/>
    <property type="match status" value="1"/>
</dbReference>
<evidence type="ECO:0000256" key="4">
    <source>
        <dbReference type="PROSITE-ProRule" id="PRU00473"/>
    </source>
</evidence>
<evidence type="ECO:0000256" key="1">
    <source>
        <dbReference type="ARBA" id="ARBA00004442"/>
    </source>
</evidence>